<dbReference type="InterPro" id="IPR001977">
    <property type="entry name" value="Depp_CoAkinase"/>
</dbReference>
<dbReference type="UniPathway" id="UPA00241">
    <property type="reaction ID" value="UER00356"/>
</dbReference>
<dbReference type="Proteomes" id="UP000241193">
    <property type="component" value="Unassembled WGS sequence"/>
</dbReference>
<dbReference type="InterPro" id="IPR027417">
    <property type="entry name" value="P-loop_NTPase"/>
</dbReference>
<evidence type="ECO:0000256" key="6">
    <source>
        <dbReference type="NCBIfam" id="TIGR00152"/>
    </source>
</evidence>
<dbReference type="PROSITE" id="PS51219">
    <property type="entry name" value="DPCK"/>
    <property type="match status" value="1"/>
</dbReference>
<dbReference type="PANTHER" id="PTHR10695">
    <property type="entry name" value="DEPHOSPHO-COA KINASE-RELATED"/>
    <property type="match status" value="1"/>
</dbReference>
<feature type="binding site" evidence="5">
    <location>
        <begin position="15"/>
        <end position="20"/>
    </location>
    <ligand>
        <name>ATP</name>
        <dbReference type="ChEBI" id="CHEBI:30616"/>
    </ligand>
</feature>
<dbReference type="CDD" id="cd02022">
    <property type="entry name" value="DPCK"/>
    <property type="match status" value="1"/>
</dbReference>
<comment type="similarity">
    <text evidence="1 5">Belongs to the CoaE family.</text>
</comment>
<keyword evidence="4 5" id="KW-0173">Coenzyme A biosynthesis</keyword>
<reference evidence="7 8" key="2">
    <citation type="submission" date="2018-04" db="EMBL/GenBank/DDBJ databases">
        <title>Thauera lacus sp. nov., isolated from an saline lake in Inner Mongolia, China.</title>
        <authorList>
            <person name="Liang Q.-Y."/>
        </authorList>
    </citation>
    <scope>NUCLEOTIDE SEQUENCE [LARGE SCALE GENOMIC DNA]</scope>
    <source>
        <strain evidence="7 8">D20</strain>
    </source>
</reference>
<dbReference type="Gene3D" id="3.40.50.300">
    <property type="entry name" value="P-loop containing nucleotide triphosphate hydrolases"/>
    <property type="match status" value="1"/>
</dbReference>
<comment type="pathway">
    <text evidence="5">Cofactor biosynthesis; coenzyme A biosynthesis; CoA from (R)-pantothenate: step 5/5.</text>
</comment>
<sequence>MRVNNPVIGLTGGIGSGKSAACARFAELGAAIVDTDDIAHQLTAPGGAAISALRAAFGDAIIDPRGALDRPAMRALAFADGDARARLEAILHPLIRAESARRCAAASAPYIILAVPLLIESGDYRARCTRICVVDCPEALQIERVRRRNALDEAQIRAIIAAQASRAQRLAAADDIIDNSGSLADLHRQVDALHLRYLAAAAPGSTSS</sequence>
<dbReference type="HAMAP" id="MF_00376">
    <property type="entry name" value="Dephospho_CoA_kinase"/>
    <property type="match status" value="1"/>
</dbReference>
<proteinExistence type="inferred from homology"/>
<keyword evidence="5" id="KW-0963">Cytoplasm</keyword>
<evidence type="ECO:0000313" key="7">
    <source>
        <dbReference type="EMBL" id="PTD95494.1"/>
    </source>
</evidence>
<evidence type="ECO:0000256" key="3">
    <source>
        <dbReference type="ARBA" id="ARBA00022840"/>
    </source>
</evidence>
<evidence type="ECO:0000313" key="8">
    <source>
        <dbReference type="Proteomes" id="UP000241193"/>
    </source>
</evidence>
<dbReference type="GO" id="GO:0005737">
    <property type="term" value="C:cytoplasm"/>
    <property type="evidence" value="ECO:0007669"/>
    <property type="project" value="UniProtKB-SubCell"/>
</dbReference>
<dbReference type="Pfam" id="PF01121">
    <property type="entry name" value="CoaE"/>
    <property type="match status" value="1"/>
</dbReference>
<accession>A0A2T4ICI7</accession>
<keyword evidence="8" id="KW-1185">Reference proteome</keyword>
<dbReference type="GO" id="GO:0005524">
    <property type="term" value="F:ATP binding"/>
    <property type="evidence" value="ECO:0007669"/>
    <property type="project" value="UniProtKB-UniRule"/>
</dbReference>
<evidence type="ECO:0000256" key="4">
    <source>
        <dbReference type="ARBA" id="ARBA00022993"/>
    </source>
</evidence>
<dbReference type="RefSeq" id="WP_107494276.1">
    <property type="nucleotide sequence ID" value="NZ_PZKC01000012.1"/>
</dbReference>
<evidence type="ECO:0000256" key="1">
    <source>
        <dbReference type="ARBA" id="ARBA00009018"/>
    </source>
</evidence>
<name>A0A2T4ICI7_9RHOO</name>
<comment type="function">
    <text evidence="5">Catalyzes the phosphorylation of the 3'-hydroxyl group of dephosphocoenzyme A to form coenzyme A.</text>
</comment>
<dbReference type="EMBL" id="PZKC01000012">
    <property type="protein sequence ID" value="PTD95494.1"/>
    <property type="molecule type" value="Genomic_DNA"/>
</dbReference>
<dbReference type="GO" id="GO:0004140">
    <property type="term" value="F:dephospho-CoA kinase activity"/>
    <property type="evidence" value="ECO:0007669"/>
    <property type="project" value="UniProtKB-UniRule"/>
</dbReference>
<keyword evidence="2 5" id="KW-0547">Nucleotide-binding</keyword>
<comment type="caution">
    <text evidence="7">The sequence shown here is derived from an EMBL/GenBank/DDBJ whole genome shotgun (WGS) entry which is preliminary data.</text>
</comment>
<dbReference type="AlphaFoldDB" id="A0A2T4ICI7"/>
<comment type="catalytic activity">
    <reaction evidence="5">
        <text>3'-dephospho-CoA + ATP = ADP + CoA + H(+)</text>
        <dbReference type="Rhea" id="RHEA:18245"/>
        <dbReference type="ChEBI" id="CHEBI:15378"/>
        <dbReference type="ChEBI" id="CHEBI:30616"/>
        <dbReference type="ChEBI" id="CHEBI:57287"/>
        <dbReference type="ChEBI" id="CHEBI:57328"/>
        <dbReference type="ChEBI" id="CHEBI:456216"/>
        <dbReference type="EC" id="2.7.1.24"/>
    </reaction>
</comment>
<dbReference type="NCBIfam" id="TIGR00152">
    <property type="entry name" value="dephospho-CoA kinase"/>
    <property type="match status" value="1"/>
</dbReference>
<dbReference type="EC" id="2.7.1.24" evidence="5 6"/>
<keyword evidence="3 5" id="KW-0067">ATP-binding</keyword>
<dbReference type="PANTHER" id="PTHR10695:SF46">
    <property type="entry name" value="BIFUNCTIONAL COENZYME A SYNTHASE-RELATED"/>
    <property type="match status" value="1"/>
</dbReference>
<keyword evidence="5" id="KW-0808">Transferase</keyword>
<keyword evidence="5 7" id="KW-0418">Kinase</keyword>
<organism evidence="7 8">
    <name type="scientific">Pseudothauera lacus</name>
    <dbReference type="NCBI Taxonomy" id="2136175"/>
    <lineage>
        <taxon>Bacteria</taxon>
        <taxon>Pseudomonadati</taxon>
        <taxon>Pseudomonadota</taxon>
        <taxon>Betaproteobacteria</taxon>
        <taxon>Rhodocyclales</taxon>
        <taxon>Zoogloeaceae</taxon>
        <taxon>Pseudothauera</taxon>
    </lineage>
</organism>
<reference evidence="7 8" key="1">
    <citation type="submission" date="2018-03" db="EMBL/GenBank/DDBJ databases">
        <authorList>
            <person name="Keele B.F."/>
        </authorList>
    </citation>
    <scope>NUCLEOTIDE SEQUENCE [LARGE SCALE GENOMIC DNA]</scope>
    <source>
        <strain evidence="7 8">D20</strain>
    </source>
</reference>
<dbReference type="GO" id="GO:0015937">
    <property type="term" value="P:coenzyme A biosynthetic process"/>
    <property type="evidence" value="ECO:0007669"/>
    <property type="project" value="UniProtKB-UniRule"/>
</dbReference>
<gene>
    <name evidence="5" type="primary">coaE</name>
    <name evidence="7" type="ORF">C8261_13635</name>
</gene>
<dbReference type="OrthoDB" id="9812943at2"/>
<protein>
    <recommendedName>
        <fullName evidence="5 6">Dephospho-CoA kinase</fullName>
        <ecNumber evidence="5 6">2.7.1.24</ecNumber>
    </recommendedName>
    <alternativeName>
        <fullName evidence="5">Dephosphocoenzyme A kinase</fullName>
    </alternativeName>
</protein>
<evidence type="ECO:0000256" key="2">
    <source>
        <dbReference type="ARBA" id="ARBA00022741"/>
    </source>
</evidence>
<comment type="subcellular location">
    <subcellularLocation>
        <location evidence="5">Cytoplasm</location>
    </subcellularLocation>
</comment>
<dbReference type="SUPFAM" id="SSF52540">
    <property type="entry name" value="P-loop containing nucleoside triphosphate hydrolases"/>
    <property type="match status" value="1"/>
</dbReference>
<evidence type="ECO:0000256" key="5">
    <source>
        <dbReference type="HAMAP-Rule" id="MF_00376"/>
    </source>
</evidence>